<organism evidence="1">
    <name type="scientific">marine sediment metagenome</name>
    <dbReference type="NCBI Taxonomy" id="412755"/>
    <lineage>
        <taxon>unclassified sequences</taxon>
        <taxon>metagenomes</taxon>
        <taxon>ecological metagenomes</taxon>
    </lineage>
</organism>
<proteinExistence type="predicted"/>
<sequence length="234" mass="26382">MAYTQLTRAQVRTLAYERLDNNTTFYRTDEVNRLINEALRTWNALTGYWKVRVGPIVTVANQVFYPLPGTMTNPMVAQWNGKSLNFASLFSMDYSRRAWQSETTTSGGEVPDEPKIWCPVGLTQFAIWPADAVANNSLLFDGVATTPIMSADGDFIDIGSDELQSILDYVQHLAAFKEGGQEHENTGLLFKNFLKAAADRNGQLLAHNSFRVWMGLDKRERQVPQRRREGVGAR</sequence>
<dbReference type="EMBL" id="LAZR01007059">
    <property type="protein sequence ID" value="KKM87740.1"/>
    <property type="molecule type" value="Genomic_DNA"/>
</dbReference>
<dbReference type="AlphaFoldDB" id="A0A0F9NG84"/>
<gene>
    <name evidence="1" type="ORF">LCGC14_1265850</name>
</gene>
<comment type="caution">
    <text evidence="1">The sequence shown here is derived from an EMBL/GenBank/DDBJ whole genome shotgun (WGS) entry which is preliminary data.</text>
</comment>
<name>A0A0F9NG84_9ZZZZ</name>
<reference evidence="1" key="1">
    <citation type="journal article" date="2015" name="Nature">
        <title>Complex archaea that bridge the gap between prokaryotes and eukaryotes.</title>
        <authorList>
            <person name="Spang A."/>
            <person name="Saw J.H."/>
            <person name="Jorgensen S.L."/>
            <person name="Zaremba-Niedzwiedzka K."/>
            <person name="Martijn J."/>
            <person name="Lind A.E."/>
            <person name="van Eijk R."/>
            <person name="Schleper C."/>
            <person name="Guy L."/>
            <person name="Ettema T.J."/>
        </authorList>
    </citation>
    <scope>NUCLEOTIDE SEQUENCE</scope>
</reference>
<evidence type="ECO:0000313" key="1">
    <source>
        <dbReference type="EMBL" id="KKM87740.1"/>
    </source>
</evidence>
<accession>A0A0F9NG84</accession>
<dbReference type="Pfam" id="PF24175">
    <property type="entry name" value="SU10_adaptor"/>
    <property type="match status" value="1"/>
</dbReference>
<protein>
    <submittedName>
        <fullName evidence="1">Uncharacterized protein</fullName>
    </submittedName>
</protein>
<dbReference type="InterPro" id="IPR056209">
    <property type="entry name" value="SU10_adaptor"/>
</dbReference>